<dbReference type="InterPro" id="IPR022486">
    <property type="entry name" value="PPK2_PA0141"/>
</dbReference>
<keyword evidence="3 4" id="KW-0418">Kinase</keyword>
<comment type="function">
    <text evidence="4">Uses inorganic polyphosphate (polyP) as a donor to convert GDP to GTP or ADP to ATP.</text>
</comment>
<name>A0A1H7CBE4_9PSED</name>
<dbReference type="InterPro" id="IPR016898">
    <property type="entry name" value="Polyphosphate_phosphotransfera"/>
</dbReference>
<dbReference type="OrthoDB" id="9775224at2"/>
<keyword evidence="2 4" id="KW-0808">Transferase</keyword>
<dbReference type="Proteomes" id="UP000242930">
    <property type="component" value="Unassembled WGS sequence"/>
</dbReference>
<dbReference type="InterPro" id="IPR022488">
    <property type="entry name" value="PPK2-related"/>
</dbReference>
<dbReference type="AlphaFoldDB" id="A0A1H7CBE4"/>
<dbReference type="PANTHER" id="PTHR34383:SF1">
    <property type="entry name" value="ADP-POLYPHOSPHATE PHOSPHOTRANSFERASE"/>
    <property type="match status" value="1"/>
</dbReference>
<keyword evidence="8" id="KW-1185">Reference proteome</keyword>
<feature type="compositionally biased region" description="Basic and acidic residues" evidence="5">
    <location>
        <begin position="1"/>
        <end position="12"/>
    </location>
</feature>
<evidence type="ECO:0000256" key="3">
    <source>
        <dbReference type="ARBA" id="ARBA00022777"/>
    </source>
</evidence>
<dbReference type="GO" id="GO:0008976">
    <property type="term" value="F:polyphosphate kinase activity"/>
    <property type="evidence" value="ECO:0007669"/>
    <property type="project" value="UniProtKB-UniRule"/>
</dbReference>
<dbReference type="PANTHER" id="PTHR34383">
    <property type="entry name" value="POLYPHOSPHATE:AMP PHOSPHOTRANSFERASE-RELATED"/>
    <property type="match status" value="1"/>
</dbReference>
<comment type="subunit">
    <text evidence="4">Homotetramer.</text>
</comment>
<dbReference type="InterPro" id="IPR027417">
    <property type="entry name" value="P-loop_NTPase"/>
</dbReference>
<dbReference type="EC" id="2.7.4.-" evidence="4"/>
<feature type="domain" description="Polyphosphate kinase-2-related" evidence="6">
    <location>
        <begin position="18"/>
        <end position="242"/>
    </location>
</feature>
<protein>
    <recommendedName>
        <fullName evidence="4">ADP/GDP-polyphosphate phosphotransferase</fullName>
        <ecNumber evidence="4">2.7.4.-</ecNumber>
    </recommendedName>
    <alternativeName>
        <fullName evidence="4">Polyphosphate kinase PPK2</fullName>
    </alternativeName>
</protein>
<dbReference type="PIRSF" id="PIRSF028756">
    <property type="entry name" value="PPK2_prd"/>
    <property type="match status" value="1"/>
</dbReference>
<accession>A0A1H7CBE4</accession>
<dbReference type="RefSeq" id="WP_090313372.1">
    <property type="nucleotide sequence ID" value="NZ_FNZE01000022.1"/>
</dbReference>
<dbReference type="Gene3D" id="3.40.50.300">
    <property type="entry name" value="P-loop containing nucleotide triphosphate hydrolases"/>
    <property type="match status" value="1"/>
</dbReference>
<organism evidence="7 8">
    <name type="scientific">Pseudomonas linyingensis</name>
    <dbReference type="NCBI Taxonomy" id="915471"/>
    <lineage>
        <taxon>Bacteria</taxon>
        <taxon>Pseudomonadati</taxon>
        <taxon>Pseudomonadota</taxon>
        <taxon>Gammaproteobacteria</taxon>
        <taxon>Pseudomonadales</taxon>
        <taxon>Pseudomonadaceae</taxon>
        <taxon>Pseudomonas</taxon>
    </lineage>
</organism>
<dbReference type="STRING" id="915471.SAMN05216201_12251"/>
<sequence length="268" mass="31240">MGKQGERPESSGDVHPPSKKAYKKTLRSLQVELVKLQRHFIRCNDKILIILEGRDAAGKDGTIKRIIQHLSPRETRVVALGKPSDRDRSSWYFQRYVPHLPTAQELVLFNRSWYNRAGVERVMGFCTTAEYEEFMGSVQEFENMLVRSGVKLLKYYLDISKIEQKKRLADRRSDPLKQWKTSPIDDQALKQWRAYSQARNEMLARTHTPTAPWTLVHADNKRLARLNLIKDLLSRLHYAGKDERLIRADPRIVFTYDYSNIGNHHLAP</sequence>
<evidence type="ECO:0000256" key="2">
    <source>
        <dbReference type="ARBA" id="ARBA00022679"/>
    </source>
</evidence>
<dbReference type="Pfam" id="PF03976">
    <property type="entry name" value="PPK2"/>
    <property type="match status" value="1"/>
</dbReference>
<feature type="region of interest" description="Disordered" evidence="5">
    <location>
        <begin position="1"/>
        <end position="21"/>
    </location>
</feature>
<evidence type="ECO:0000313" key="7">
    <source>
        <dbReference type="EMBL" id="SEJ85907.1"/>
    </source>
</evidence>
<gene>
    <name evidence="7" type="ORF">SAMN05216201_12251</name>
</gene>
<evidence type="ECO:0000256" key="1">
    <source>
        <dbReference type="ARBA" id="ARBA00009924"/>
    </source>
</evidence>
<dbReference type="EMBL" id="FNZE01000022">
    <property type="protein sequence ID" value="SEJ85907.1"/>
    <property type="molecule type" value="Genomic_DNA"/>
</dbReference>
<comment type="similarity">
    <text evidence="1 4">Belongs to the polyphosphate kinase 2 (PPK2) family. Class I subfamily.</text>
</comment>
<proteinExistence type="inferred from homology"/>
<dbReference type="GO" id="GO:0006793">
    <property type="term" value="P:phosphorus metabolic process"/>
    <property type="evidence" value="ECO:0007669"/>
    <property type="project" value="InterPro"/>
</dbReference>
<dbReference type="SUPFAM" id="SSF52540">
    <property type="entry name" value="P-loop containing nucleoside triphosphate hydrolases"/>
    <property type="match status" value="1"/>
</dbReference>
<dbReference type="NCBIfam" id="TIGR03707">
    <property type="entry name" value="PPK2_P_aer"/>
    <property type="match status" value="1"/>
</dbReference>
<reference evidence="8" key="1">
    <citation type="submission" date="2016-10" db="EMBL/GenBank/DDBJ databases">
        <authorList>
            <person name="Varghese N."/>
            <person name="Submissions S."/>
        </authorList>
    </citation>
    <scope>NUCLEOTIDE SEQUENCE [LARGE SCALE GENOMIC DNA]</scope>
    <source>
        <strain evidence="8">LMG 25967</strain>
    </source>
</reference>
<evidence type="ECO:0000259" key="6">
    <source>
        <dbReference type="Pfam" id="PF03976"/>
    </source>
</evidence>
<evidence type="ECO:0000256" key="4">
    <source>
        <dbReference type="RuleBase" id="RU369062"/>
    </source>
</evidence>
<evidence type="ECO:0000256" key="5">
    <source>
        <dbReference type="SAM" id="MobiDB-lite"/>
    </source>
</evidence>
<evidence type="ECO:0000313" key="8">
    <source>
        <dbReference type="Proteomes" id="UP000242930"/>
    </source>
</evidence>